<feature type="domain" description="Cysteine protease StiP N-terminal" evidence="1">
    <location>
        <begin position="13"/>
        <end position="259"/>
    </location>
</feature>
<evidence type="ECO:0000313" key="4">
    <source>
        <dbReference type="Proteomes" id="UP001207582"/>
    </source>
</evidence>
<dbReference type="InterPro" id="IPR028157">
    <property type="entry name" value="PELOTA_dom"/>
</dbReference>
<evidence type="ECO:0000313" key="3">
    <source>
        <dbReference type="EMBL" id="MCW3782529.1"/>
    </source>
</evidence>
<proteinExistence type="predicted"/>
<dbReference type="Pfam" id="PF15608">
    <property type="entry name" value="PELOTA_1"/>
    <property type="match status" value="1"/>
</dbReference>
<keyword evidence="3" id="KW-0378">Hydrolase</keyword>
<dbReference type="InterPro" id="IPR011215">
    <property type="entry name" value="StiP_N"/>
</dbReference>
<evidence type="ECO:0000259" key="1">
    <source>
        <dbReference type="Pfam" id="PF11202"/>
    </source>
</evidence>
<reference evidence="3 4" key="1">
    <citation type="submission" date="2022-10" db="EMBL/GenBank/DDBJ databases">
        <title>Defluviimonas sp. CAU 1641 isolated from mud.</title>
        <authorList>
            <person name="Kim W."/>
        </authorList>
    </citation>
    <scope>NUCLEOTIDE SEQUENCE [LARGE SCALE GENOMIC DNA]</scope>
    <source>
        <strain evidence="3 4">CAU 1641</strain>
    </source>
</reference>
<evidence type="ECO:0000259" key="2">
    <source>
        <dbReference type="Pfam" id="PF15608"/>
    </source>
</evidence>
<comment type="caution">
    <text evidence="3">The sequence shown here is derived from an EMBL/GenBank/DDBJ whole genome shotgun (WGS) entry which is preliminary data.</text>
</comment>
<feature type="domain" description="PELOTA RNA-binding" evidence="2">
    <location>
        <begin position="290"/>
        <end position="369"/>
    </location>
</feature>
<dbReference type="Pfam" id="PF11202">
    <property type="entry name" value="StiP"/>
    <property type="match status" value="1"/>
</dbReference>
<gene>
    <name evidence="3" type="ORF">OM960_13135</name>
</gene>
<dbReference type="PIRSF" id="PIRSF020979">
    <property type="entry name" value="UCP020979"/>
    <property type="match status" value="1"/>
</dbReference>
<dbReference type="InterPro" id="IPR048336">
    <property type="entry name" value="StiP-like"/>
</dbReference>
<keyword evidence="4" id="KW-1185">Reference proteome</keyword>
<protein>
    <submittedName>
        <fullName evidence="3">Cysteine protease StiP family protein</fullName>
    </submittedName>
</protein>
<dbReference type="Proteomes" id="UP001207582">
    <property type="component" value="Unassembled WGS sequence"/>
</dbReference>
<organism evidence="3 4">
    <name type="scientific">Defluviimonas salinarum</name>
    <dbReference type="NCBI Taxonomy" id="2992147"/>
    <lineage>
        <taxon>Bacteria</taxon>
        <taxon>Pseudomonadati</taxon>
        <taxon>Pseudomonadota</taxon>
        <taxon>Alphaproteobacteria</taxon>
        <taxon>Rhodobacterales</taxon>
        <taxon>Paracoccaceae</taxon>
        <taxon>Albidovulum</taxon>
    </lineage>
</organism>
<dbReference type="GO" id="GO:0006508">
    <property type="term" value="P:proteolysis"/>
    <property type="evidence" value="ECO:0007669"/>
    <property type="project" value="UniProtKB-KW"/>
</dbReference>
<dbReference type="EMBL" id="JAPDOG010000011">
    <property type="protein sequence ID" value="MCW3782529.1"/>
    <property type="molecule type" value="Genomic_DNA"/>
</dbReference>
<accession>A0ABT3J540</accession>
<keyword evidence="3" id="KW-0645">Protease</keyword>
<name>A0ABT3J540_9RHOB</name>
<sequence length="371" mass="39845">MKHSKIHVPGFSGSYEEDDITFLLKEVALAPTPVGAKEAAIQSGNRHYSEMISEEARPDARYLAIFRQAWADGRERIAREVAAIGATIREMIAGGDLPPQVTLCSLVRAGAPLGVLLRRELADAGVDVAHFGVSIIRDRGLDMNAMRHVMALRDPAGILFVDGWTGKGAIARELRRSWRGETGRDPILVVLADPCGEADLSGSHEDWLIPSGILGANISGLISRSILNSGLIGPADFHGYVPVTHLADIDFSRAFVDDIHGLMRAIGAGKGRARRSGTGDLADNPQRQAAQDHVASIMVKFGITNANRVKPGIAEATRAVLRRAPERVLLRARDDSDLAALIHLCEAGRIPHTVDPGLTGPYRAITLISKA</sequence>
<dbReference type="RefSeq" id="WP_264772262.1">
    <property type="nucleotide sequence ID" value="NZ_JAPDOG010000011.1"/>
</dbReference>
<dbReference type="GO" id="GO:0008233">
    <property type="term" value="F:peptidase activity"/>
    <property type="evidence" value="ECO:0007669"/>
    <property type="project" value="UniProtKB-KW"/>
</dbReference>